<name>A0ACD4NSN5_9HYPH</name>
<gene>
    <name evidence="1" type="ORF">OXU80_05485</name>
</gene>
<dbReference type="Proteomes" id="UP001163223">
    <property type="component" value="Chromosome"/>
</dbReference>
<reference evidence="1" key="1">
    <citation type="submission" date="2022-11" db="EMBL/GenBank/DDBJ databases">
        <title>beta-Carotene-producing bacterium, Jeongeuplla avenae sp. nov., alleviates the salt stress of Arabidopsis seedlings.</title>
        <authorList>
            <person name="Jiang L."/>
            <person name="Lee J."/>
        </authorList>
    </citation>
    <scope>NUCLEOTIDE SEQUENCE</scope>
    <source>
        <strain evidence="1">DY_R2A_6</strain>
    </source>
</reference>
<evidence type="ECO:0000313" key="2">
    <source>
        <dbReference type="Proteomes" id="UP001163223"/>
    </source>
</evidence>
<dbReference type="EMBL" id="CP113520">
    <property type="protein sequence ID" value="WAJ29682.1"/>
    <property type="molecule type" value="Genomic_DNA"/>
</dbReference>
<organism evidence="1 2">
    <name type="scientific">Antarcticirhabdus aurantiaca</name>
    <dbReference type="NCBI Taxonomy" id="2606717"/>
    <lineage>
        <taxon>Bacteria</taxon>
        <taxon>Pseudomonadati</taxon>
        <taxon>Pseudomonadota</taxon>
        <taxon>Alphaproteobacteria</taxon>
        <taxon>Hyphomicrobiales</taxon>
        <taxon>Aurantimonadaceae</taxon>
        <taxon>Antarcticirhabdus</taxon>
    </lineage>
</organism>
<protein>
    <submittedName>
        <fullName evidence="1">Cation transporter</fullName>
    </submittedName>
</protein>
<sequence length="304" mass="32338">MQATSAEAEQRALKRSIAATVLVGAFGVVFGILSGSLSIAFDGVFSVIDASMTLLALFVARLVAREPSRRFQLGYWHLEPMVLAANGGLLTLLSFYAFVNAVGTLFSGGRELVFDWAIGYAVVTVLICLAMFLWGRRANRAIGSDFLALDVKGWAMSGLITGALLAAFVIAAFLEGGRYADLTPYVDPAVLALLTLVIIPVPLRTVIGAVKEILLVAPVPLDEAARAIGREIAARHGIAEPHTFVAKVGRARFVEFHFLVAPDSPLGSIAAQDAVREEIGAAIGGSPRDRWLTVAFTGDAKWVD</sequence>
<evidence type="ECO:0000313" key="1">
    <source>
        <dbReference type="EMBL" id="WAJ29682.1"/>
    </source>
</evidence>
<accession>A0ACD4NSN5</accession>
<proteinExistence type="predicted"/>
<keyword evidence="2" id="KW-1185">Reference proteome</keyword>